<dbReference type="Proteomes" id="UP000199229">
    <property type="component" value="Unassembled WGS sequence"/>
</dbReference>
<dbReference type="RefSeq" id="WP_143103702.1">
    <property type="nucleotide sequence ID" value="NZ_FOPM01000006.1"/>
</dbReference>
<organism evidence="1 2">
    <name type="scientific">Methylobacterium gossipiicola</name>
    <dbReference type="NCBI Taxonomy" id="582675"/>
    <lineage>
        <taxon>Bacteria</taxon>
        <taxon>Pseudomonadati</taxon>
        <taxon>Pseudomonadota</taxon>
        <taxon>Alphaproteobacteria</taxon>
        <taxon>Hyphomicrobiales</taxon>
        <taxon>Methylobacteriaceae</taxon>
        <taxon>Methylobacterium</taxon>
    </lineage>
</organism>
<sequence>MAYKKVQFIAWVIHTGPAADPKDKTKQIYKGLKNSAEDIAERVKLVTQVIDQAKAAIGHSQTESDTLKIFMMPEFFFRGPTGAYDMDDVATLVAALQAAVKDASWKDWLFVFGSIVGKSFTTKEQSFFLRLFGPRFVVDTSKPVEIYNYCLIQKGGFGNASGAGPASARAVMKQLKSGMDFIPKAKLSGSEIPFERAKPLEPTREFGTTSDIQITNYDGSSIFQIDGLTYGLEVCLDHLKQRLKNVAKLPPIDIQLVPSCGASIQNNAIVAKKDGFVFNCDGYADYDRQVLGGNSALVKVGTGAVTAPKSFTAVSSARASDLYGQGAGEIRVYPTQVLSQSMVSKL</sequence>
<reference evidence="2" key="1">
    <citation type="submission" date="2016-10" db="EMBL/GenBank/DDBJ databases">
        <authorList>
            <person name="Varghese N."/>
            <person name="Submissions S."/>
        </authorList>
    </citation>
    <scope>NUCLEOTIDE SEQUENCE [LARGE SCALE GENOMIC DNA]</scope>
    <source>
        <strain evidence="2">Gh-105</strain>
    </source>
</reference>
<dbReference type="AlphaFoldDB" id="A0A1I2TDY0"/>
<name>A0A1I2TDY0_9HYPH</name>
<protein>
    <submittedName>
        <fullName evidence="1">Uncharacterized protein</fullName>
    </submittedName>
</protein>
<evidence type="ECO:0000313" key="1">
    <source>
        <dbReference type="EMBL" id="SFG60826.1"/>
    </source>
</evidence>
<gene>
    <name evidence="1" type="ORF">SAMN05192565_106168</name>
</gene>
<keyword evidence="2" id="KW-1185">Reference proteome</keyword>
<evidence type="ECO:0000313" key="2">
    <source>
        <dbReference type="Proteomes" id="UP000199229"/>
    </source>
</evidence>
<accession>A0A1I2TDY0</accession>
<proteinExistence type="predicted"/>
<dbReference type="OrthoDB" id="1736849at2"/>
<dbReference type="EMBL" id="FOPM01000006">
    <property type="protein sequence ID" value="SFG60826.1"/>
    <property type="molecule type" value="Genomic_DNA"/>
</dbReference>